<accession>A0ABD1RN29</accession>
<dbReference type="AlphaFoldDB" id="A0ABD1RN29"/>
<dbReference type="InterPro" id="IPR056858">
    <property type="entry name" value="VSR_TRX"/>
</dbReference>
<feature type="domain" description="Trichome birefringence-like C-terminal" evidence="9">
    <location>
        <begin position="77"/>
        <end position="146"/>
    </location>
</feature>
<dbReference type="GO" id="GO:0012505">
    <property type="term" value="C:endomembrane system"/>
    <property type="evidence" value="ECO:0007669"/>
    <property type="project" value="UniProtKB-SubCell"/>
</dbReference>
<dbReference type="Pfam" id="PF25011">
    <property type="entry name" value="VSR_TRX"/>
    <property type="match status" value="1"/>
</dbReference>
<organism evidence="11 12">
    <name type="scientific">Forsythia ovata</name>
    <dbReference type="NCBI Taxonomy" id="205694"/>
    <lineage>
        <taxon>Eukaryota</taxon>
        <taxon>Viridiplantae</taxon>
        <taxon>Streptophyta</taxon>
        <taxon>Embryophyta</taxon>
        <taxon>Tracheophyta</taxon>
        <taxon>Spermatophyta</taxon>
        <taxon>Magnoliopsida</taxon>
        <taxon>eudicotyledons</taxon>
        <taxon>Gunneridae</taxon>
        <taxon>Pentapetalae</taxon>
        <taxon>asterids</taxon>
        <taxon>lamiids</taxon>
        <taxon>Lamiales</taxon>
        <taxon>Oleaceae</taxon>
        <taxon>Forsythieae</taxon>
        <taxon>Forsythia</taxon>
    </lineage>
</organism>
<sequence length="163" mass="18459">MKEKKYTKDCANQVIHSLGVDVKKIDKCIGDTEVDTDNPVLKAEQESQIGKGSLGDVTILPTLTNNKQYRGRRTLSLKNNGTNMDAKLVNQYKVLKRSVFQILDKTQMSEYRDDAHPSTGGGKKHQDYMHWFLPVLTYTWNDLFIAHLNKFKEAIAAGLTVND</sequence>
<evidence type="ECO:0000259" key="10">
    <source>
        <dbReference type="Pfam" id="PF25011"/>
    </source>
</evidence>
<evidence type="ECO:0000313" key="12">
    <source>
        <dbReference type="Proteomes" id="UP001604277"/>
    </source>
</evidence>
<evidence type="ECO:0000256" key="2">
    <source>
        <dbReference type="ARBA" id="ARBA00022692"/>
    </source>
</evidence>
<gene>
    <name evidence="11" type="ORF">Fot_43097</name>
</gene>
<comment type="subcellular location">
    <subcellularLocation>
        <location evidence="8">Endomembrane system</location>
        <topology evidence="8">Single-pass type I membrane protein</topology>
    </subcellularLocation>
</comment>
<keyword evidence="4" id="KW-0677">Repeat</keyword>
<keyword evidence="5" id="KW-1133">Transmembrane helix</keyword>
<feature type="domain" description="Vacuolar sorting receptor thioredoxin-like" evidence="10">
    <location>
        <begin position="1"/>
        <end position="72"/>
    </location>
</feature>
<evidence type="ECO:0000256" key="3">
    <source>
        <dbReference type="ARBA" id="ARBA00022729"/>
    </source>
</evidence>
<reference evidence="12" key="1">
    <citation type="submission" date="2024-07" db="EMBL/GenBank/DDBJ databases">
        <title>Two chromosome-level genome assemblies of Korean endemic species Abeliophyllum distichum and Forsythia ovata (Oleaceae).</title>
        <authorList>
            <person name="Jang H."/>
        </authorList>
    </citation>
    <scope>NUCLEOTIDE SEQUENCE [LARGE SCALE GENOMIC DNA]</scope>
</reference>
<evidence type="ECO:0000256" key="4">
    <source>
        <dbReference type="ARBA" id="ARBA00022737"/>
    </source>
</evidence>
<comment type="similarity">
    <text evidence="1">Belongs to the PC-esterase family. TBL subfamily.</text>
</comment>
<evidence type="ECO:0000256" key="8">
    <source>
        <dbReference type="ARBA" id="ARBA00046288"/>
    </source>
</evidence>
<dbReference type="InterPro" id="IPR026057">
    <property type="entry name" value="TBL_C"/>
</dbReference>
<evidence type="ECO:0000256" key="5">
    <source>
        <dbReference type="ARBA" id="ARBA00022989"/>
    </source>
</evidence>
<keyword evidence="12" id="KW-1185">Reference proteome</keyword>
<keyword evidence="7" id="KW-0325">Glycoprotein</keyword>
<evidence type="ECO:0000256" key="6">
    <source>
        <dbReference type="ARBA" id="ARBA00023136"/>
    </source>
</evidence>
<name>A0ABD1RN29_9LAMI</name>
<evidence type="ECO:0000313" key="11">
    <source>
        <dbReference type="EMBL" id="KAL2489805.1"/>
    </source>
</evidence>
<keyword evidence="3" id="KW-0732">Signal</keyword>
<dbReference type="Proteomes" id="UP001604277">
    <property type="component" value="Unassembled WGS sequence"/>
</dbReference>
<evidence type="ECO:0000256" key="7">
    <source>
        <dbReference type="ARBA" id="ARBA00023180"/>
    </source>
</evidence>
<dbReference type="PANTHER" id="PTHR22702">
    <property type="entry name" value="PROTEASE-ASSOCIATED DOMAIN-CONTAINING PROTEIN"/>
    <property type="match status" value="1"/>
</dbReference>
<evidence type="ECO:0000256" key="1">
    <source>
        <dbReference type="ARBA" id="ARBA00007727"/>
    </source>
</evidence>
<keyword evidence="6" id="KW-0472">Membrane</keyword>
<dbReference type="Pfam" id="PF13839">
    <property type="entry name" value="PC-Esterase"/>
    <property type="match status" value="1"/>
</dbReference>
<proteinExistence type="inferred from homology"/>
<evidence type="ECO:0000259" key="9">
    <source>
        <dbReference type="Pfam" id="PF13839"/>
    </source>
</evidence>
<keyword evidence="2" id="KW-0812">Transmembrane</keyword>
<comment type="caution">
    <text evidence="11">The sequence shown here is derived from an EMBL/GenBank/DDBJ whole genome shotgun (WGS) entry which is preliminary data.</text>
</comment>
<dbReference type="PANTHER" id="PTHR22702:SF1">
    <property type="entry name" value="PROTEASE-ASSOCIATED DOMAIN-CONTAINING PROTEIN 1"/>
    <property type="match status" value="1"/>
</dbReference>
<protein>
    <submittedName>
        <fullName evidence="11">EGF receptor-like protein</fullName>
    </submittedName>
</protein>
<dbReference type="EMBL" id="JBFOLJ010000012">
    <property type="protein sequence ID" value="KAL2489805.1"/>
    <property type="molecule type" value="Genomic_DNA"/>
</dbReference>